<feature type="transmembrane region" description="Helical" evidence="5">
    <location>
        <begin position="104"/>
        <end position="125"/>
    </location>
</feature>
<reference evidence="7" key="1">
    <citation type="submission" date="2020-02" db="EMBL/GenBank/DDBJ databases">
        <authorList>
            <person name="Meier V. D."/>
        </authorList>
    </citation>
    <scope>NUCLEOTIDE SEQUENCE</scope>
    <source>
        <strain evidence="7">AVDCRST_MAG77</strain>
    </source>
</reference>
<keyword evidence="5" id="KW-1133">Transmembrane helix</keyword>
<dbReference type="InterPro" id="IPR036259">
    <property type="entry name" value="MFS_trans_sf"/>
</dbReference>
<feature type="transmembrane region" description="Helical" evidence="5">
    <location>
        <begin position="228"/>
        <end position="251"/>
    </location>
</feature>
<dbReference type="EC" id="2.5.1.16" evidence="7"/>
<keyword evidence="2 4" id="KW-0808">Transferase</keyword>
<feature type="transmembrane region" description="Helical" evidence="5">
    <location>
        <begin position="63"/>
        <end position="92"/>
    </location>
</feature>
<name>A0A6J4IA10_9CHLR</name>
<evidence type="ECO:0000256" key="1">
    <source>
        <dbReference type="ARBA" id="ARBA00007867"/>
    </source>
</evidence>
<feature type="transmembrane region" description="Helical" evidence="5">
    <location>
        <begin position="313"/>
        <end position="335"/>
    </location>
</feature>
<keyword evidence="5" id="KW-0812">Transmembrane</keyword>
<proteinExistence type="inferred from homology"/>
<dbReference type="InterPro" id="IPR029063">
    <property type="entry name" value="SAM-dependent_MTases_sf"/>
</dbReference>
<dbReference type="SUPFAM" id="SSF103473">
    <property type="entry name" value="MFS general substrate transporter"/>
    <property type="match status" value="1"/>
</dbReference>
<keyword evidence="5" id="KW-0472">Membrane</keyword>
<dbReference type="SUPFAM" id="SSF53335">
    <property type="entry name" value="S-adenosyl-L-methionine-dependent methyltransferases"/>
    <property type="match status" value="1"/>
</dbReference>
<feature type="transmembrane region" description="Helical" evidence="5">
    <location>
        <begin position="200"/>
        <end position="222"/>
    </location>
</feature>
<sequence>MSIEVSPIPSVALRRQTLDPLRPAPTARIGIALANLLFFGFVAAFFFASGAAGLIYQVAWVRILSLIFGVTVHAVSTVLAGFMAGLALGSFVAGRVAERVKNPLLVYGIVELGIGATGLLTPWAFRELRNGYPAINHWIEAFAPSGAAGGPVGELLPGFLRLLIAFGILLVPTSMMGATLPIMLKSSLIRGSSLGGSVSLLYAINTFGAIAGTIGAGFYLIANYGVQASVQTAAAINLAVGVVAVMASFVFSGTGADRETRTSGDTVAASGVRVAPGSRAVVWIAFLASGLCALGYEVVWTRLLSLFNEDNTTYGFTVMLAMVLAGIAAGSYVLSPLVGALGKRINWWLVFAALEWGIGALAVYSISALANLPSFVQRASTWPGLSFIATLQDGFIVLAAFVAIAPAMFLSGMTFPAAATLYAGDRPDGARRVGSLYAANVLGAIVGSLTSGFLLLPNLASQRSLTVLSTGSVLAGAAVLWAAPNRLVHPIVKVLLTLAGGAGFYFLTQTAPDLETHFNKARFPDKEVVWYREGLESSVAVVREPDGFITLYTNNRGQARDEPPLVAFHRLLGHLPMLVHPKPERALIVGIGGGTTSGAVALHPGAHVDSVELSDAVIEAVRLFGHVNYRFFDLPNVTLKQGDARNHLLTSGRKYHVISGDAIRPNDAGATALYSKE</sequence>
<feature type="transmembrane region" description="Helical" evidence="5">
    <location>
        <begin position="32"/>
        <end position="57"/>
    </location>
</feature>
<accession>A0A6J4IA10</accession>
<dbReference type="Pfam" id="PF01564">
    <property type="entry name" value="Spermine_synth"/>
    <property type="match status" value="1"/>
</dbReference>
<dbReference type="CDD" id="cd02440">
    <property type="entry name" value="AdoMet_MTases"/>
    <property type="match status" value="1"/>
</dbReference>
<evidence type="ECO:0000256" key="2">
    <source>
        <dbReference type="ARBA" id="ARBA00022679"/>
    </source>
</evidence>
<feature type="transmembrane region" description="Helical" evidence="5">
    <location>
        <begin position="465"/>
        <end position="483"/>
    </location>
</feature>
<evidence type="ECO:0000256" key="4">
    <source>
        <dbReference type="PROSITE-ProRule" id="PRU00354"/>
    </source>
</evidence>
<dbReference type="PROSITE" id="PS51006">
    <property type="entry name" value="PABS_2"/>
    <property type="match status" value="1"/>
</dbReference>
<dbReference type="GO" id="GO:0004766">
    <property type="term" value="F:spermidine synthase activity"/>
    <property type="evidence" value="ECO:0007669"/>
    <property type="project" value="UniProtKB-EC"/>
</dbReference>
<evidence type="ECO:0000313" key="7">
    <source>
        <dbReference type="EMBL" id="CAA9246240.1"/>
    </source>
</evidence>
<dbReference type="AlphaFoldDB" id="A0A6J4IA10"/>
<evidence type="ECO:0000259" key="6">
    <source>
        <dbReference type="PROSITE" id="PS51006"/>
    </source>
</evidence>
<evidence type="ECO:0000256" key="3">
    <source>
        <dbReference type="ARBA" id="ARBA00023115"/>
    </source>
</evidence>
<keyword evidence="3 4" id="KW-0620">Polyamine biosynthesis</keyword>
<dbReference type="PANTHER" id="PTHR43317">
    <property type="entry name" value="THERMOSPERMINE SYNTHASE ACAULIS5"/>
    <property type="match status" value="1"/>
</dbReference>
<dbReference type="InterPro" id="IPR030374">
    <property type="entry name" value="PABS"/>
</dbReference>
<dbReference type="EMBL" id="CADCTC010000116">
    <property type="protein sequence ID" value="CAA9246240.1"/>
    <property type="molecule type" value="Genomic_DNA"/>
</dbReference>
<feature type="transmembrane region" description="Helical" evidence="5">
    <location>
        <begin position="395"/>
        <end position="424"/>
    </location>
</feature>
<dbReference type="NCBIfam" id="NF037959">
    <property type="entry name" value="MFS_SpdSyn"/>
    <property type="match status" value="1"/>
</dbReference>
<dbReference type="PANTHER" id="PTHR43317:SF1">
    <property type="entry name" value="THERMOSPERMINE SYNTHASE ACAULIS5"/>
    <property type="match status" value="1"/>
</dbReference>
<feature type="transmembrane region" description="Helical" evidence="5">
    <location>
        <begin position="436"/>
        <end position="459"/>
    </location>
</feature>
<gene>
    <name evidence="7" type="ORF">AVDCRST_MAG77-1820</name>
</gene>
<feature type="transmembrane region" description="Helical" evidence="5">
    <location>
        <begin position="159"/>
        <end position="180"/>
    </location>
</feature>
<protein>
    <submittedName>
        <fullName evidence="7">Spermidine synthase</fullName>
        <ecNumber evidence="7">2.5.1.16</ecNumber>
    </submittedName>
</protein>
<feature type="domain" description="PABS" evidence="6">
    <location>
        <begin position="504"/>
        <end position="677"/>
    </location>
</feature>
<comment type="similarity">
    <text evidence="1">Belongs to the spermidine/spermine synthase family.</text>
</comment>
<feature type="transmembrane region" description="Helical" evidence="5">
    <location>
        <begin position="280"/>
        <end position="301"/>
    </location>
</feature>
<feature type="transmembrane region" description="Helical" evidence="5">
    <location>
        <begin position="347"/>
        <end position="375"/>
    </location>
</feature>
<feature type="active site" description="Proton acceptor" evidence="4">
    <location>
        <position position="661"/>
    </location>
</feature>
<evidence type="ECO:0000256" key="5">
    <source>
        <dbReference type="SAM" id="Phobius"/>
    </source>
</evidence>
<organism evidence="7">
    <name type="scientific">uncultured Chloroflexota bacterium</name>
    <dbReference type="NCBI Taxonomy" id="166587"/>
    <lineage>
        <taxon>Bacteria</taxon>
        <taxon>Bacillati</taxon>
        <taxon>Chloroflexota</taxon>
        <taxon>environmental samples</taxon>
    </lineage>
</organism>
<dbReference type="GO" id="GO:0006596">
    <property type="term" value="P:polyamine biosynthetic process"/>
    <property type="evidence" value="ECO:0007669"/>
    <property type="project" value="UniProtKB-UniRule"/>
</dbReference>
<dbReference type="Gene3D" id="3.40.50.150">
    <property type="entry name" value="Vaccinia Virus protein VP39"/>
    <property type="match status" value="1"/>
</dbReference>
<feature type="transmembrane region" description="Helical" evidence="5">
    <location>
        <begin position="490"/>
        <end position="507"/>
    </location>
</feature>